<evidence type="ECO:0000256" key="2">
    <source>
        <dbReference type="ARBA" id="ARBA00022723"/>
    </source>
</evidence>
<evidence type="ECO:0000256" key="5">
    <source>
        <dbReference type="RuleBase" id="RU003682"/>
    </source>
</evidence>
<dbReference type="Proteomes" id="UP000076552">
    <property type="component" value="Unassembled WGS sequence"/>
</dbReference>
<protein>
    <submittedName>
        <fullName evidence="7">2OG-Fe(II) oxygenase superfamily protein</fullName>
    </submittedName>
</protein>
<organism evidence="7 8">
    <name type="scientific">Colletotrichum tofieldiae</name>
    <dbReference type="NCBI Taxonomy" id="708197"/>
    <lineage>
        <taxon>Eukaryota</taxon>
        <taxon>Fungi</taxon>
        <taxon>Dikarya</taxon>
        <taxon>Ascomycota</taxon>
        <taxon>Pezizomycotina</taxon>
        <taxon>Sordariomycetes</taxon>
        <taxon>Hypocreomycetidae</taxon>
        <taxon>Glomerellales</taxon>
        <taxon>Glomerellaceae</taxon>
        <taxon>Colletotrichum</taxon>
        <taxon>Colletotrichum spaethianum species complex</taxon>
    </lineage>
</organism>
<dbReference type="InterPro" id="IPR005123">
    <property type="entry name" value="Oxoglu/Fe-dep_dioxygenase_dom"/>
</dbReference>
<dbReference type="GO" id="GO:0046872">
    <property type="term" value="F:metal ion binding"/>
    <property type="evidence" value="ECO:0007669"/>
    <property type="project" value="UniProtKB-KW"/>
</dbReference>
<dbReference type="Pfam" id="PF14226">
    <property type="entry name" value="DIOX_N"/>
    <property type="match status" value="1"/>
</dbReference>
<dbReference type="EMBL" id="LFIV01000142">
    <property type="protein sequence ID" value="KZL67666.1"/>
    <property type="molecule type" value="Genomic_DNA"/>
</dbReference>
<comment type="similarity">
    <text evidence="1 5">Belongs to the iron/ascorbate-dependent oxidoreductase family.</text>
</comment>
<dbReference type="AlphaFoldDB" id="A0A166Q9F7"/>
<feature type="domain" description="Fe2OG dioxygenase" evidence="6">
    <location>
        <begin position="256"/>
        <end position="368"/>
    </location>
</feature>
<evidence type="ECO:0000313" key="8">
    <source>
        <dbReference type="Proteomes" id="UP000076552"/>
    </source>
</evidence>
<dbReference type="Gene3D" id="2.60.120.330">
    <property type="entry name" value="B-lactam Antibiotic, Isopenicillin N Synthase, Chain"/>
    <property type="match status" value="1"/>
</dbReference>
<dbReference type="PANTHER" id="PTHR10209">
    <property type="entry name" value="OXIDOREDUCTASE, 2OG-FE II OXYGENASE FAMILY PROTEIN"/>
    <property type="match status" value="1"/>
</dbReference>
<evidence type="ECO:0000256" key="4">
    <source>
        <dbReference type="ARBA" id="ARBA00023004"/>
    </source>
</evidence>
<dbReference type="GO" id="GO:0044283">
    <property type="term" value="P:small molecule biosynthetic process"/>
    <property type="evidence" value="ECO:0007669"/>
    <property type="project" value="UniProtKB-ARBA"/>
</dbReference>
<dbReference type="Pfam" id="PF03171">
    <property type="entry name" value="2OG-FeII_Oxy"/>
    <property type="match status" value="1"/>
</dbReference>
<dbReference type="GO" id="GO:0016491">
    <property type="term" value="F:oxidoreductase activity"/>
    <property type="evidence" value="ECO:0007669"/>
    <property type="project" value="UniProtKB-KW"/>
</dbReference>
<keyword evidence="4 5" id="KW-0408">Iron</keyword>
<proteinExistence type="inferred from homology"/>
<feature type="non-terminal residue" evidence="7">
    <location>
        <position position="1"/>
    </location>
</feature>
<dbReference type="InterPro" id="IPR026992">
    <property type="entry name" value="DIOX_N"/>
</dbReference>
<dbReference type="InterPro" id="IPR044861">
    <property type="entry name" value="IPNS-like_FE2OG_OXY"/>
</dbReference>
<keyword evidence="8" id="KW-1185">Reference proteome</keyword>
<accession>A0A166Q9F7</accession>
<evidence type="ECO:0000259" key="6">
    <source>
        <dbReference type="PROSITE" id="PS51471"/>
    </source>
</evidence>
<dbReference type="PRINTS" id="PR00682">
    <property type="entry name" value="IPNSYNTHASE"/>
</dbReference>
<evidence type="ECO:0000256" key="1">
    <source>
        <dbReference type="ARBA" id="ARBA00008056"/>
    </source>
</evidence>
<gene>
    <name evidence="7" type="ORF">CT0861_03591</name>
</gene>
<comment type="caution">
    <text evidence="7">The sequence shown here is derived from an EMBL/GenBank/DDBJ whole genome shotgun (WGS) entry which is preliminary data.</text>
</comment>
<evidence type="ECO:0000313" key="7">
    <source>
        <dbReference type="EMBL" id="KZL67666.1"/>
    </source>
</evidence>
<reference evidence="7 8" key="1">
    <citation type="submission" date="2015-06" db="EMBL/GenBank/DDBJ databases">
        <title>Survival trade-offs in plant roots during colonization by closely related pathogenic and mutualistic fungi.</title>
        <authorList>
            <person name="Hacquard S."/>
            <person name="Kracher B."/>
            <person name="Hiruma K."/>
            <person name="Weinman A."/>
            <person name="Muench P."/>
            <person name="Garrido Oter R."/>
            <person name="Ver Loren van Themaat E."/>
            <person name="Dallerey J.-F."/>
            <person name="Damm U."/>
            <person name="Henrissat B."/>
            <person name="Lespinet O."/>
            <person name="Thon M."/>
            <person name="Kemen E."/>
            <person name="McHardy A.C."/>
            <person name="Schulze-Lefert P."/>
            <person name="O'Connell R.J."/>
        </authorList>
    </citation>
    <scope>NUCLEOTIDE SEQUENCE [LARGE SCALE GENOMIC DNA]</scope>
    <source>
        <strain evidence="7 8">0861</strain>
    </source>
</reference>
<dbReference type="STRING" id="708197.A0A166Q9F7"/>
<sequence>RCRRGGQIVYPKDGASHWYQLSSATVLISSKSTSHTPPVSRMTTVTATETVPVGKKKIFLNSYDGPTYRLVSSNPPRDCTPDEIPIIDLEGMNGDLDARRSVARAIFHAAKTSGFFYIKNHGIPEHVTEAAHQKGIEFFKLPEEQKRKLESRTSAYGYCGFRERQANPAETKDRKEAFMCHYEPEFDPLHEGALDKVPAHVRQHLPKEDFDWVDEGSSAVLPGFKSSVLAHWRACLALSRRLIRVIALALDLPEDHFDPLTTYPGGDFAINFYPGHGAQPVQDPDEVGVGAHTDLQILTLLWQDGHRGLQVLNRAGEWMWAPPIRGTFVVNIGDFFMRMTNDRLSSTVHRVIQHGREDRISMPFFFGFNFDQKLGVLPTCVDENNPAKYEPVTCGELIAKRLALAESNVQRSGL</sequence>
<keyword evidence="2 5" id="KW-0479">Metal-binding</keyword>
<name>A0A166Q9F7_9PEZI</name>
<evidence type="ECO:0000256" key="3">
    <source>
        <dbReference type="ARBA" id="ARBA00023002"/>
    </source>
</evidence>
<dbReference type="SUPFAM" id="SSF51197">
    <property type="entry name" value="Clavaminate synthase-like"/>
    <property type="match status" value="1"/>
</dbReference>
<keyword evidence="3 5" id="KW-0560">Oxidoreductase</keyword>
<dbReference type="InterPro" id="IPR027443">
    <property type="entry name" value="IPNS-like_sf"/>
</dbReference>
<dbReference type="PANTHER" id="PTHR10209:SF881">
    <property type="entry name" value="FI07970P-RELATED"/>
    <property type="match status" value="1"/>
</dbReference>
<dbReference type="PROSITE" id="PS51471">
    <property type="entry name" value="FE2OG_OXY"/>
    <property type="match status" value="1"/>
</dbReference>